<feature type="compositionally biased region" description="Basic and acidic residues" evidence="10">
    <location>
        <begin position="285"/>
        <end position="310"/>
    </location>
</feature>
<dbReference type="Pfam" id="PF14555">
    <property type="entry name" value="UBA_4"/>
    <property type="match status" value="1"/>
</dbReference>
<dbReference type="PANTHER" id="PTHR45626">
    <property type="entry name" value="TRANSCRIPTION TERMINATION FACTOR 2-RELATED"/>
    <property type="match status" value="1"/>
</dbReference>
<keyword evidence="7" id="KW-0067">ATP-binding</keyword>
<dbReference type="Pfam" id="PF00176">
    <property type="entry name" value="SNF2-rel_dom"/>
    <property type="match status" value="1"/>
</dbReference>
<dbReference type="CDD" id="cd16449">
    <property type="entry name" value="RING-HC"/>
    <property type="match status" value="1"/>
</dbReference>
<feature type="compositionally biased region" description="Basic and acidic residues" evidence="10">
    <location>
        <begin position="1410"/>
        <end position="1429"/>
    </location>
</feature>
<feature type="compositionally biased region" description="Basic and acidic residues" evidence="10">
    <location>
        <begin position="918"/>
        <end position="931"/>
    </location>
</feature>
<dbReference type="RefSeq" id="XP_067917403.1">
    <property type="nucleotide sequence ID" value="XM_068070620.1"/>
</dbReference>
<feature type="region of interest" description="Disordered" evidence="10">
    <location>
        <begin position="1570"/>
        <end position="1594"/>
    </location>
</feature>
<dbReference type="SMART" id="SM00184">
    <property type="entry name" value="RING"/>
    <property type="match status" value="1"/>
</dbReference>
<keyword evidence="9" id="KW-0175">Coiled coil</keyword>
<dbReference type="CDD" id="cd18008">
    <property type="entry name" value="DEXDc_SHPRH-like"/>
    <property type="match status" value="1"/>
</dbReference>
<dbReference type="GO" id="GO:0008270">
    <property type="term" value="F:zinc ion binding"/>
    <property type="evidence" value="ECO:0007669"/>
    <property type="project" value="UniProtKB-KW"/>
</dbReference>
<feature type="compositionally biased region" description="Basic and acidic residues" evidence="10">
    <location>
        <begin position="812"/>
        <end position="824"/>
    </location>
</feature>
<dbReference type="GO" id="GO:0008094">
    <property type="term" value="F:ATP-dependent activity, acting on DNA"/>
    <property type="evidence" value="ECO:0007669"/>
    <property type="project" value="TreeGrafter"/>
</dbReference>
<feature type="compositionally biased region" description="Polar residues" evidence="10">
    <location>
        <begin position="1776"/>
        <end position="1811"/>
    </location>
</feature>
<dbReference type="SMART" id="SM00490">
    <property type="entry name" value="HELICc"/>
    <property type="match status" value="1"/>
</dbReference>
<feature type="compositionally biased region" description="Acidic residues" evidence="10">
    <location>
        <begin position="659"/>
        <end position="678"/>
    </location>
</feature>
<dbReference type="GO" id="GO:0005524">
    <property type="term" value="F:ATP binding"/>
    <property type="evidence" value="ECO:0007669"/>
    <property type="project" value="UniProtKB-KW"/>
</dbReference>
<evidence type="ECO:0000256" key="1">
    <source>
        <dbReference type="ARBA" id="ARBA00022723"/>
    </source>
</evidence>
<keyword evidence="3 8" id="KW-0863">Zinc-finger</keyword>
<dbReference type="InterPro" id="IPR038718">
    <property type="entry name" value="SNF2-like_sf"/>
</dbReference>
<comment type="caution">
    <text evidence="13">The sequence shown here is derived from an EMBL/GenBank/DDBJ whole genome shotgun (WGS) entry which is preliminary data.</text>
</comment>
<protein>
    <submittedName>
        <fullName evidence="13">Dna repair</fullName>
    </submittedName>
</protein>
<dbReference type="InterPro" id="IPR013083">
    <property type="entry name" value="Znf_RING/FYVE/PHD"/>
</dbReference>
<dbReference type="InterPro" id="IPR027417">
    <property type="entry name" value="P-loop_NTPase"/>
</dbReference>
<feature type="compositionally biased region" description="Basic and acidic residues" evidence="10">
    <location>
        <begin position="236"/>
        <end position="250"/>
    </location>
</feature>
<dbReference type="GO" id="GO:0005634">
    <property type="term" value="C:nucleus"/>
    <property type="evidence" value="ECO:0007669"/>
    <property type="project" value="TreeGrafter"/>
</dbReference>
<evidence type="ECO:0000256" key="9">
    <source>
        <dbReference type="SAM" id="Coils"/>
    </source>
</evidence>
<name>A0A2C6JAV8_9APIC</name>
<gene>
    <name evidence="13" type="ORF">CSUI_010517</name>
</gene>
<proteinExistence type="predicted"/>
<feature type="compositionally biased region" description="Low complexity" evidence="10">
    <location>
        <begin position="99"/>
        <end position="115"/>
    </location>
</feature>
<dbReference type="Pfam" id="PF00097">
    <property type="entry name" value="zf-C3HC4"/>
    <property type="match status" value="1"/>
</dbReference>
<feature type="region of interest" description="Disordered" evidence="10">
    <location>
        <begin position="227"/>
        <end position="263"/>
    </location>
</feature>
<evidence type="ECO:0000256" key="6">
    <source>
        <dbReference type="ARBA" id="ARBA00022833"/>
    </source>
</evidence>
<dbReference type="InterPro" id="IPR018957">
    <property type="entry name" value="Znf_C3HC4_RING-type"/>
</dbReference>
<reference evidence="13 14" key="1">
    <citation type="journal article" date="2017" name="Int. J. Parasitol.">
        <title>The genome of the protozoan parasite Cystoisospora suis and a reverse vaccinology approach to identify vaccine candidates.</title>
        <authorList>
            <person name="Palmieri N."/>
            <person name="Shrestha A."/>
            <person name="Ruttkowski B."/>
            <person name="Beck T."/>
            <person name="Vogl C."/>
            <person name="Tomley F."/>
            <person name="Blake D.P."/>
            <person name="Joachim A."/>
        </authorList>
    </citation>
    <scope>NUCLEOTIDE SEQUENCE [LARGE SCALE GENOMIC DNA]</scope>
    <source>
        <strain evidence="13 14">Wien I</strain>
    </source>
</reference>
<keyword evidence="6" id="KW-0862">Zinc</keyword>
<evidence type="ECO:0000256" key="2">
    <source>
        <dbReference type="ARBA" id="ARBA00022741"/>
    </source>
</evidence>
<keyword evidence="14" id="KW-1185">Reference proteome</keyword>
<dbReference type="SMART" id="SM00487">
    <property type="entry name" value="DEXDc"/>
    <property type="match status" value="1"/>
</dbReference>
<dbReference type="Pfam" id="PF00271">
    <property type="entry name" value="Helicase_C"/>
    <property type="match status" value="1"/>
</dbReference>
<dbReference type="Proteomes" id="UP000221165">
    <property type="component" value="Unassembled WGS sequence"/>
</dbReference>
<dbReference type="OrthoDB" id="448448at2759"/>
<feature type="region of interest" description="Disordered" evidence="10">
    <location>
        <begin position="1767"/>
        <end position="1865"/>
    </location>
</feature>
<feature type="region of interest" description="Disordered" evidence="10">
    <location>
        <begin position="1398"/>
        <end position="1429"/>
    </location>
</feature>
<dbReference type="Gene3D" id="3.40.50.10810">
    <property type="entry name" value="Tandem AAA-ATPase domain"/>
    <property type="match status" value="2"/>
</dbReference>
<dbReference type="InterPro" id="IPR001841">
    <property type="entry name" value="Znf_RING"/>
</dbReference>
<feature type="compositionally biased region" description="Basic residues" evidence="10">
    <location>
        <begin position="85"/>
        <end position="95"/>
    </location>
</feature>
<evidence type="ECO:0000313" key="13">
    <source>
        <dbReference type="EMBL" id="PHJ15671.1"/>
    </source>
</evidence>
<evidence type="ECO:0000313" key="14">
    <source>
        <dbReference type="Proteomes" id="UP000221165"/>
    </source>
</evidence>
<dbReference type="SUPFAM" id="SSF52540">
    <property type="entry name" value="P-loop containing nucleoside triphosphate hydrolases"/>
    <property type="match status" value="2"/>
</dbReference>
<dbReference type="GO" id="GO:0004386">
    <property type="term" value="F:helicase activity"/>
    <property type="evidence" value="ECO:0007669"/>
    <property type="project" value="UniProtKB-KW"/>
</dbReference>
<feature type="compositionally biased region" description="Basic and acidic residues" evidence="10">
    <location>
        <begin position="640"/>
        <end position="658"/>
    </location>
</feature>
<dbReference type="InterPro" id="IPR050628">
    <property type="entry name" value="SNF2_RAD54_helicase_TF"/>
</dbReference>
<feature type="region of interest" description="Disordered" evidence="10">
    <location>
        <begin position="58"/>
        <end position="174"/>
    </location>
</feature>
<dbReference type="GeneID" id="94433831"/>
<evidence type="ECO:0000259" key="12">
    <source>
        <dbReference type="PROSITE" id="PS51192"/>
    </source>
</evidence>
<evidence type="ECO:0000256" key="5">
    <source>
        <dbReference type="ARBA" id="ARBA00022806"/>
    </source>
</evidence>
<keyword evidence="2" id="KW-0547">Nucleotide-binding</keyword>
<feature type="domain" description="RING-type" evidence="11">
    <location>
        <begin position="1336"/>
        <end position="1376"/>
    </location>
</feature>
<dbReference type="PANTHER" id="PTHR45626:SF17">
    <property type="entry name" value="HELICASE-LIKE TRANSCRIPTION FACTOR"/>
    <property type="match status" value="1"/>
</dbReference>
<dbReference type="GO" id="GO:0006281">
    <property type="term" value="P:DNA repair"/>
    <property type="evidence" value="ECO:0007669"/>
    <property type="project" value="TreeGrafter"/>
</dbReference>
<dbReference type="InterPro" id="IPR049730">
    <property type="entry name" value="SNF2/RAD54-like_C"/>
</dbReference>
<feature type="compositionally biased region" description="Basic and acidic residues" evidence="10">
    <location>
        <begin position="1848"/>
        <end position="1865"/>
    </location>
</feature>
<dbReference type="InterPro" id="IPR014001">
    <property type="entry name" value="Helicase_ATP-bd"/>
</dbReference>
<sequence>MDSHAPVPHRLPRPQRAMVSQVCRLISCSTTLAVSLLQRARWNANDAVDLFFTQSSLQGASPQPSGSAAPDHRTSSSCPVAGFRTLKKPPGRGRLTRQSSASPLSLPSRLSSSEPVGEQGRTCLGRNTAPVNVLPSSSPDAPICLEDTSDCGSPGPEKQRRRSCSPSSASVSPCPLVSCTASSDASANLSKRSPPPVHCGDAVVSGCSPPLSCRTRSRCIEVSAPAAGAGALHTSEGARGEEEPDGKGKDLASSTISAKRRPNSEALQAVATYATTQEASRFAPMKKDSVEGDTIKDSRAGGRKDGRRPVQSETGKVLRVLREKYSWRRAIIEKGKAQLSSGDVGANWKPYLGLVTLEATIVTAAFVKPDRALNMAFVGDIRVQLASGSSFFGSRKAASKLFRVDPHNSELRREVAELLEPTNPSRVCVKKGATATASGRGLPPVLALLDSISDSNCTLRLLLGEREAGRVQRTLSKELLFLLILGVIEVQIAWVPGAPPAFPLRVGSSVNIAVHVFLTSNLFRLESVKNRVHLDLGSQCSSALQALFSAVGVRLRSRQDCPQGPDRRNFSSASLEERMWDAKAMKAHRVEEVPFTLPDTLLSNEGQCMRRVTGAERRAEDNQLLQYRNCKEVGRFLEQKHDKKQGTEKDKREARDTTVNEDEERDGDEEGSDDDESVDAMNRLNDLVLGTETDAGEFPDTPSMPHGRARAVPTGQDVASNVAARSGWKNHGPPARMTPHPLVFRTKLRPYQEEGLAWMLSREADCKVSKQQCVGVSPAEQLQYLPPSWFCVEFPSLPSFHSSSSTTSSGERQARGAVEEGPRKSEAVLTGNVGKWLFCNFEACAFSVSWPTAARVIKGGILGDAMGLGKTVQLLSLVSSDLLPAKACLEDSPSGIVGVGGSGGGEDVGEGILRWGKQAENKSKKGDDRSYDTSSCSPNETEEKAVFFPPPLPEAISSHLKPDGEGFYPGGTLIVVPLSLLSQWRDEITAHFHPGAVSVYEYYGTSRTKDLAFLASHTIVLTTYQTLASDFRAAKLGANGNPDFGQGQKKTAVTFSREGAPIIGTSTTMREREKGAGDTLSAAVSPLHAIFFYRIVLDEGHLIKSVQSSQCQAACALHGERRWMLTGTPLQNDVSDAFALAKFLKLLPAGTTAWWNANVAQPMERGQTAAAIGAVRGVLLPLMLRRHANSRGVDGKPILPLPPITLHCFNICLTPFERELYMAFFTRSREEFERLLTAGVVMTNYSHVLLLLLRLRQLCCHPSLVTARGGDLQRKLLSGDLTEFDKLLASLFSKERAKGTEPQASGLRFCCICASPSSLFVNNVVQDVRDGRIEDCPICLDFPAEPVLLVTCCHTLCHTCALSLLRRRRNECPICRVPFQPQHVKLLPPPSLVPISSGVGGRLESTQQKRQADHDAETKKDGGDGDLEGKENCGTENGFFFSTKLKIALALVSEDMRQGRSCVIFSQWTSMLDTIEEAFAEYESLQRRAREHARRALELEAGGGGTAHAEVVHLPYRRLDGSMTSKQRQDVLAWFTNKKSSGSWTEGGKGTLSDGGPIVGVFRDLQESLDEGGETAVKKRKLERRQGRTKEMKEDKDSEGRILLCSLKAGNVGLNLTRASRCYLMDGWWNPQVENQAMKRIWRFGQDKPVEVIRFVCVRTVEERLEEIKEFKGWMARGVCESGAEIDNVDSQCLTVSAKTDSFDEDKQRGRLSIEDLKRLFRGFETEELAGAEILESRKYPGPGLLLLGHKEAPGAPVYGAVQVASGVGQGPEGSPSFSAQQVSERTTSPLDESFTRTGTKVSLAPTSENGPDNGASAKLGTGSGYALTGASEGAGPPKSLRTSGEIPSKRNEERGTTPSTEERPYAGNVIAGAHERHFSGILLEDRTARGLPSNEAVHVPVGTVPSAFRDEAEASATKPLTGATKELISM</sequence>
<dbReference type="SUPFAM" id="SSF57850">
    <property type="entry name" value="RING/U-box"/>
    <property type="match status" value="1"/>
</dbReference>
<dbReference type="PROSITE" id="PS50089">
    <property type="entry name" value="ZF_RING_2"/>
    <property type="match status" value="1"/>
</dbReference>
<accession>A0A2C6JAV8</accession>
<dbReference type="EMBL" id="MIGC01007661">
    <property type="protein sequence ID" value="PHJ15671.1"/>
    <property type="molecule type" value="Genomic_DNA"/>
</dbReference>
<evidence type="ECO:0000256" key="3">
    <source>
        <dbReference type="ARBA" id="ARBA00022771"/>
    </source>
</evidence>
<feature type="compositionally biased region" description="Basic and acidic residues" evidence="10">
    <location>
        <begin position="1584"/>
        <end position="1594"/>
    </location>
</feature>
<keyword evidence="4" id="KW-0378">Hydrolase</keyword>
<feature type="region of interest" description="Disordered" evidence="10">
    <location>
        <begin position="640"/>
        <end position="679"/>
    </location>
</feature>
<dbReference type="Gene3D" id="3.30.40.10">
    <property type="entry name" value="Zinc/RING finger domain, C3HC4 (zinc finger)"/>
    <property type="match status" value="1"/>
</dbReference>
<evidence type="ECO:0000256" key="7">
    <source>
        <dbReference type="ARBA" id="ARBA00022840"/>
    </source>
</evidence>
<dbReference type="Gene3D" id="3.40.50.300">
    <property type="entry name" value="P-loop containing nucleotide triphosphate hydrolases"/>
    <property type="match status" value="1"/>
</dbReference>
<evidence type="ECO:0000259" key="11">
    <source>
        <dbReference type="PROSITE" id="PS50089"/>
    </source>
</evidence>
<dbReference type="GO" id="GO:0016787">
    <property type="term" value="F:hydrolase activity"/>
    <property type="evidence" value="ECO:0007669"/>
    <property type="project" value="UniProtKB-KW"/>
</dbReference>
<dbReference type="CDD" id="cd18793">
    <property type="entry name" value="SF2_C_SNF"/>
    <property type="match status" value="1"/>
</dbReference>
<feature type="coiled-coil region" evidence="9">
    <location>
        <begin position="1475"/>
        <end position="1502"/>
    </location>
</feature>
<dbReference type="InterPro" id="IPR001650">
    <property type="entry name" value="Helicase_C-like"/>
</dbReference>
<organism evidence="13 14">
    <name type="scientific">Cystoisospora suis</name>
    <dbReference type="NCBI Taxonomy" id="483139"/>
    <lineage>
        <taxon>Eukaryota</taxon>
        <taxon>Sar</taxon>
        <taxon>Alveolata</taxon>
        <taxon>Apicomplexa</taxon>
        <taxon>Conoidasida</taxon>
        <taxon>Coccidia</taxon>
        <taxon>Eucoccidiorida</taxon>
        <taxon>Eimeriorina</taxon>
        <taxon>Sarcocystidae</taxon>
        <taxon>Cystoisospora</taxon>
    </lineage>
</organism>
<feature type="domain" description="Helicase ATP-binding" evidence="12">
    <location>
        <begin position="851"/>
        <end position="1147"/>
    </location>
</feature>
<feature type="region of interest" description="Disordered" evidence="10">
    <location>
        <begin position="692"/>
        <end position="711"/>
    </location>
</feature>
<dbReference type="VEuPathDB" id="ToxoDB:CSUI_010517"/>
<feature type="compositionally biased region" description="Low complexity" evidence="10">
    <location>
        <begin position="164"/>
        <end position="174"/>
    </location>
</feature>
<dbReference type="InterPro" id="IPR017907">
    <property type="entry name" value="Znf_RING_CS"/>
</dbReference>
<evidence type="ECO:0000256" key="8">
    <source>
        <dbReference type="PROSITE-ProRule" id="PRU00175"/>
    </source>
</evidence>
<keyword evidence="5" id="KW-0347">Helicase</keyword>
<dbReference type="PROSITE" id="PS00518">
    <property type="entry name" value="ZF_RING_1"/>
    <property type="match status" value="1"/>
</dbReference>
<evidence type="ECO:0000256" key="4">
    <source>
        <dbReference type="ARBA" id="ARBA00022801"/>
    </source>
</evidence>
<feature type="region of interest" description="Disordered" evidence="10">
    <location>
        <begin position="918"/>
        <end position="944"/>
    </location>
</feature>
<dbReference type="PROSITE" id="PS51192">
    <property type="entry name" value="HELICASE_ATP_BIND_1"/>
    <property type="match status" value="1"/>
</dbReference>
<feature type="region of interest" description="Disordered" evidence="10">
    <location>
        <begin position="802"/>
        <end position="824"/>
    </location>
</feature>
<keyword evidence="1" id="KW-0479">Metal-binding</keyword>
<feature type="region of interest" description="Disordered" evidence="10">
    <location>
        <begin position="284"/>
        <end position="313"/>
    </location>
</feature>
<evidence type="ECO:0000256" key="10">
    <source>
        <dbReference type="SAM" id="MobiDB-lite"/>
    </source>
</evidence>
<dbReference type="InterPro" id="IPR000330">
    <property type="entry name" value="SNF2_N"/>
</dbReference>